<dbReference type="Pfam" id="PF13404">
    <property type="entry name" value="HTH_AsnC-type"/>
    <property type="match status" value="1"/>
</dbReference>
<dbReference type="InterPro" id="IPR000485">
    <property type="entry name" value="AsnC-type_HTH_dom"/>
</dbReference>
<dbReference type="Gene3D" id="3.30.70.920">
    <property type="match status" value="1"/>
</dbReference>
<dbReference type="GO" id="GO:0043200">
    <property type="term" value="P:response to amino acid"/>
    <property type="evidence" value="ECO:0007669"/>
    <property type="project" value="TreeGrafter"/>
</dbReference>
<evidence type="ECO:0000256" key="1">
    <source>
        <dbReference type="ARBA" id="ARBA00023015"/>
    </source>
</evidence>
<dbReference type="SUPFAM" id="SSF46785">
    <property type="entry name" value="Winged helix' DNA-binding domain"/>
    <property type="match status" value="1"/>
</dbReference>
<dbReference type="SUPFAM" id="SSF54909">
    <property type="entry name" value="Dimeric alpha+beta barrel"/>
    <property type="match status" value="1"/>
</dbReference>
<evidence type="ECO:0000256" key="4">
    <source>
        <dbReference type="SAM" id="MobiDB-lite"/>
    </source>
</evidence>
<evidence type="ECO:0000256" key="3">
    <source>
        <dbReference type="ARBA" id="ARBA00023163"/>
    </source>
</evidence>
<dbReference type="AlphaFoldDB" id="A0A5Q5BFM9"/>
<feature type="domain" description="HTH asnC-type" evidence="5">
    <location>
        <begin position="27"/>
        <end position="92"/>
    </location>
</feature>
<dbReference type="PANTHER" id="PTHR30154">
    <property type="entry name" value="LEUCINE-RESPONSIVE REGULATORY PROTEIN"/>
    <property type="match status" value="1"/>
</dbReference>
<gene>
    <name evidence="6" type="ordered locus">Mmcs_0871</name>
</gene>
<proteinExistence type="predicted"/>
<dbReference type="PANTHER" id="PTHR30154:SF34">
    <property type="entry name" value="TRANSCRIPTIONAL REGULATOR AZLB"/>
    <property type="match status" value="1"/>
</dbReference>
<dbReference type="InterPro" id="IPR011008">
    <property type="entry name" value="Dimeric_a/b-barrel"/>
</dbReference>
<name>A0A5Q5BFM9_MYCSS</name>
<dbReference type="InterPro" id="IPR019887">
    <property type="entry name" value="Tscrpt_reg_AsnC/Lrp_C"/>
</dbReference>
<accession>A0A5Q5BFM9</accession>
<keyword evidence="3" id="KW-0804">Transcription</keyword>
<dbReference type="InterPro" id="IPR019888">
    <property type="entry name" value="Tscrpt_reg_AsnC-like"/>
</dbReference>
<evidence type="ECO:0000259" key="5">
    <source>
        <dbReference type="PROSITE" id="PS50956"/>
    </source>
</evidence>
<evidence type="ECO:0000313" key="6">
    <source>
        <dbReference type="EMBL" id="ABG06987.1"/>
    </source>
</evidence>
<dbReference type="PROSITE" id="PS50956">
    <property type="entry name" value="HTH_ASNC_2"/>
    <property type="match status" value="1"/>
</dbReference>
<dbReference type="GO" id="GO:0005829">
    <property type="term" value="C:cytosol"/>
    <property type="evidence" value="ECO:0007669"/>
    <property type="project" value="TreeGrafter"/>
</dbReference>
<dbReference type="EMBL" id="CP000384">
    <property type="protein sequence ID" value="ABG06987.1"/>
    <property type="molecule type" value="Genomic_DNA"/>
</dbReference>
<keyword evidence="2" id="KW-0238">DNA-binding</keyword>
<dbReference type="PRINTS" id="PR00033">
    <property type="entry name" value="HTHASNC"/>
</dbReference>
<organism evidence="6">
    <name type="scientific">Mycobacterium sp. (strain MCS)</name>
    <dbReference type="NCBI Taxonomy" id="164756"/>
    <lineage>
        <taxon>Bacteria</taxon>
        <taxon>Bacillati</taxon>
        <taxon>Actinomycetota</taxon>
        <taxon>Actinomycetes</taxon>
        <taxon>Mycobacteriales</taxon>
        <taxon>Mycobacteriaceae</taxon>
        <taxon>Mycobacterium</taxon>
    </lineage>
</organism>
<dbReference type="Gene3D" id="1.10.10.10">
    <property type="entry name" value="Winged helix-like DNA-binding domain superfamily/Winged helix DNA-binding domain"/>
    <property type="match status" value="1"/>
</dbReference>
<dbReference type="KEGG" id="mmc:Mmcs_0871"/>
<dbReference type="Pfam" id="PF01037">
    <property type="entry name" value="AsnC_trans_reg"/>
    <property type="match status" value="1"/>
</dbReference>
<reference evidence="6" key="1">
    <citation type="submission" date="2006-06" db="EMBL/GenBank/DDBJ databases">
        <title>Complete sequence of chromosome of Mycobacterium sp. MCS.</title>
        <authorList>
            <consortium name="US DOE Joint Genome Institute"/>
            <person name="Copeland A."/>
            <person name="Lucas S."/>
            <person name="Lapidus A."/>
            <person name="Barry K."/>
            <person name="Detter J.C."/>
            <person name="Glavina del Rio T."/>
            <person name="Hammon N."/>
            <person name="Israni S."/>
            <person name="Dalin E."/>
            <person name="Tice H."/>
            <person name="Pitluck S."/>
            <person name="Martinez M."/>
            <person name="Schmutz J."/>
            <person name="Larimer F."/>
            <person name="Land M."/>
            <person name="Hauser L."/>
            <person name="Kyrpides N."/>
            <person name="Kim E."/>
            <person name="Miller C.D."/>
            <person name="Hughes J.E."/>
            <person name="Anderson A.J."/>
            <person name="Sims R.C."/>
            <person name="Richardson P."/>
        </authorList>
    </citation>
    <scope>NUCLEOTIDE SEQUENCE [LARGE SCALE GENOMIC DNA]</scope>
    <source>
        <strain evidence="6">MCS</strain>
    </source>
</reference>
<dbReference type="GO" id="GO:0043565">
    <property type="term" value="F:sequence-specific DNA binding"/>
    <property type="evidence" value="ECO:0007669"/>
    <property type="project" value="InterPro"/>
</dbReference>
<evidence type="ECO:0000256" key="2">
    <source>
        <dbReference type="ARBA" id="ARBA00023125"/>
    </source>
</evidence>
<dbReference type="InterPro" id="IPR036388">
    <property type="entry name" value="WH-like_DNA-bd_sf"/>
</dbReference>
<sequence>MTDAIDSKTVRRAPGRPATVPDRRPVLDDLDRQIIRILQNNARIPNTEIARALKVTETTIRNRVNRLLEEELIEMVALITPKAKEASVSAFILVRVSPEAVDPAIELLKTRSEVRYLSRVLSRAQILIETFFTDNDHLLAFQDECLAALPGVQSIDTSLVLRVDKASFEWEI</sequence>
<protein>
    <submittedName>
        <fullName evidence="6">Transcriptional regulator, AsnC family</fullName>
    </submittedName>
</protein>
<keyword evidence="1" id="KW-0805">Transcription regulation</keyword>
<feature type="region of interest" description="Disordered" evidence="4">
    <location>
        <begin position="1"/>
        <end position="23"/>
    </location>
</feature>
<dbReference type="SMART" id="SM00344">
    <property type="entry name" value="HTH_ASNC"/>
    <property type="match status" value="1"/>
</dbReference>
<dbReference type="InterPro" id="IPR036390">
    <property type="entry name" value="WH_DNA-bd_sf"/>
</dbReference>